<feature type="domain" description="GerMN" evidence="3">
    <location>
        <begin position="125"/>
        <end position="221"/>
    </location>
</feature>
<reference evidence="4 5" key="1">
    <citation type="submission" date="2020-10" db="EMBL/GenBank/DDBJ databases">
        <title>Sequencing the genomes of 1000 actinobacteria strains.</title>
        <authorList>
            <person name="Klenk H.-P."/>
        </authorList>
    </citation>
    <scope>NUCLEOTIDE SEQUENCE [LARGE SCALE GENOMIC DNA]</scope>
    <source>
        <strain evidence="4 5">DSM 15666</strain>
    </source>
</reference>
<organism evidence="4 5">
    <name type="scientific">Nesterenkonia lutea</name>
    <dbReference type="NCBI Taxonomy" id="272919"/>
    <lineage>
        <taxon>Bacteria</taxon>
        <taxon>Bacillati</taxon>
        <taxon>Actinomycetota</taxon>
        <taxon>Actinomycetes</taxon>
        <taxon>Micrococcales</taxon>
        <taxon>Micrococcaceae</taxon>
        <taxon>Nesterenkonia</taxon>
    </lineage>
</organism>
<gene>
    <name evidence="4" type="ORF">H4W27_001898</name>
</gene>
<accession>A0ABR9JFS6</accession>
<evidence type="ECO:0000313" key="4">
    <source>
        <dbReference type="EMBL" id="MBE1524780.1"/>
    </source>
</evidence>
<name>A0ABR9JFS6_9MICC</name>
<evidence type="ECO:0000259" key="3">
    <source>
        <dbReference type="Pfam" id="PF10646"/>
    </source>
</evidence>
<sequence length="241" mass="25274">MTCTCSPRPRRRWVAAGLGLALLISGCGSGEATQEQEEEEEPGISIPQPEVDSDDSVRLPLAMVSPAEQAESAPLPQDGTLEGSEAPGSPVEDDSDDAAGQQAHEIETARTESFGCEDTLSVIQSVPVVTEEPAVAALEYLISDQLYSHGSPSFTNPLSASDGLSVESVELEGDTVTVQLSGEAVSSSECESWQVLTQIETTARMATGASDSEVLLEGQPLVEVFGLAPRTSPIEIREITG</sequence>
<dbReference type="Pfam" id="PF10646">
    <property type="entry name" value="Germane"/>
    <property type="match status" value="1"/>
</dbReference>
<feature type="region of interest" description="Disordered" evidence="1">
    <location>
        <begin position="29"/>
        <end position="103"/>
    </location>
</feature>
<comment type="caution">
    <text evidence="4">The sequence shown here is derived from an EMBL/GenBank/DDBJ whole genome shotgun (WGS) entry which is preliminary data.</text>
</comment>
<feature type="signal peptide" evidence="2">
    <location>
        <begin position="1"/>
        <end position="32"/>
    </location>
</feature>
<evidence type="ECO:0000256" key="2">
    <source>
        <dbReference type="SAM" id="SignalP"/>
    </source>
</evidence>
<dbReference type="Proteomes" id="UP000643525">
    <property type="component" value="Unassembled WGS sequence"/>
</dbReference>
<protein>
    <recommendedName>
        <fullName evidence="3">GerMN domain-containing protein</fullName>
    </recommendedName>
</protein>
<proteinExistence type="predicted"/>
<keyword evidence="2" id="KW-0732">Signal</keyword>
<evidence type="ECO:0000256" key="1">
    <source>
        <dbReference type="SAM" id="MobiDB-lite"/>
    </source>
</evidence>
<dbReference type="RefSeq" id="WP_192595746.1">
    <property type="nucleotide sequence ID" value="NZ_BAAALJ010000003.1"/>
</dbReference>
<keyword evidence="5" id="KW-1185">Reference proteome</keyword>
<dbReference type="InterPro" id="IPR019606">
    <property type="entry name" value="GerMN"/>
</dbReference>
<dbReference type="EMBL" id="JADBED010000001">
    <property type="protein sequence ID" value="MBE1524780.1"/>
    <property type="molecule type" value="Genomic_DNA"/>
</dbReference>
<evidence type="ECO:0000313" key="5">
    <source>
        <dbReference type="Proteomes" id="UP000643525"/>
    </source>
</evidence>
<feature type="chain" id="PRO_5046658057" description="GerMN domain-containing protein" evidence="2">
    <location>
        <begin position="33"/>
        <end position="241"/>
    </location>
</feature>